<reference evidence="2" key="1">
    <citation type="journal article" date="2019" name="Int. J. Syst. Evol. Microbiol.">
        <title>The Global Catalogue of Microorganisms (GCM) 10K type strain sequencing project: providing services to taxonomists for standard genome sequencing and annotation.</title>
        <authorList>
            <consortium name="The Broad Institute Genomics Platform"/>
            <consortium name="The Broad Institute Genome Sequencing Center for Infectious Disease"/>
            <person name="Wu L."/>
            <person name="Ma J."/>
        </authorList>
    </citation>
    <scope>NUCLEOTIDE SEQUENCE [LARGE SCALE GENOMIC DNA]</scope>
    <source>
        <strain evidence="2">CGMCC 1.15180</strain>
    </source>
</reference>
<accession>A0ABW1MGJ4</accession>
<gene>
    <name evidence="1" type="ORF">ACFP4F_06465</name>
</gene>
<comment type="caution">
    <text evidence="1">The sequence shown here is derived from an EMBL/GenBank/DDBJ whole genome shotgun (WGS) entry which is preliminary data.</text>
</comment>
<protein>
    <recommendedName>
        <fullName evidence="3">WXG100 family type VII secretion target</fullName>
    </recommendedName>
</protein>
<sequence length="103" mass="11800">MGGHDRLVVDYTLLESSKSNLQEIKKVMDDIDDHSEDIQDIWGHDSIAEKMDEFVSNWDNYREKLVDSVKELGEHVEGALKNFKKQDLDLKNATEKHGKNGGK</sequence>
<name>A0ABW1MGJ4_9ACTN</name>
<evidence type="ECO:0000313" key="1">
    <source>
        <dbReference type="EMBL" id="MFC6062182.1"/>
    </source>
</evidence>
<organism evidence="1 2">
    <name type="scientific">Streptomyces ochraceiscleroticus</name>
    <dbReference type="NCBI Taxonomy" id="47761"/>
    <lineage>
        <taxon>Bacteria</taxon>
        <taxon>Bacillati</taxon>
        <taxon>Actinomycetota</taxon>
        <taxon>Actinomycetes</taxon>
        <taxon>Kitasatosporales</taxon>
        <taxon>Streptomycetaceae</taxon>
        <taxon>Streptomyces</taxon>
    </lineage>
</organism>
<dbReference type="RefSeq" id="WP_031055355.1">
    <property type="nucleotide sequence ID" value="NZ_JBHSPX010000002.1"/>
</dbReference>
<keyword evidence="2" id="KW-1185">Reference proteome</keyword>
<evidence type="ECO:0008006" key="3">
    <source>
        <dbReference type="Google" id="ProtNLM"/>
    </source>
</evidence>
<dbReference type="EMBL" id="JBHSPX010000002">
    <property type="protein sequence ID" value="MFC6062182.1"/>
    <property type="molecule type" value="Genomic_DNA"/>
</dbReference>
<proteinExistence type="predicted"/>
<evidence type="ECO:0000313" key="2">
    <source>
        <dbReference type="Proteomes" id="UP001596139"/>
    </source>
</evidence>
<dbReference type="Proteomes" id="UP001596139">
    <property type="component" value="Unassembled WGS sequence"/>
</dbReference>